<protein>
    <submittedName>
        <fullName evidence="4">Outer membrane porin, OprD family</fullName>
    </submittedName>
</protein>
<dbReference type="AlphaFoldDB" id="A0AAJ4IHD4"/>
<dbReference type="InterPro" id="IPR005318">
    <property type="entry name" value="OM_porin_bac"/>
</dbReference>
<evidence type="ECO:0000256" key="2">
    <source>
        <dbReference type="ARBA" id="ARBA00022448"/>
    </source>
</evidence>
<dbReference type="GO" id="GO:0016020">
    <property type="term" value="C:membrane"/>
    <property type="evidence" value="ECO:0007669"/>
    <property type="project" value="InterPro"/>
</dbReference>
<dbReference type="Proteomes" id="UP000594435">
    <property type="component" value="Plasmid pVN20-VB00237"/>
</dbReference>
<dbReference type="Pfam" id="PF03573">
    <property type="entry name" value="OprD"/>
    <property type="match status" value="1"/>
</dbReference>
<name>A0AAJ4IHD4_9VIBR</name>
<accession>A0AAJ4IHD4</accession>
<geneLocation type="plasmid" evidence="4 5">
    <name>pVN20-VB00237</name>
</geneLocation>
<evidence type="ECO:0000313" key="4">
    <source>
        <dbReference type="EMBL" id="QPL56606.1"/>
    </source>
</evidence>
<organism evidence="4 5">
    <name type="scientific">Vibrio navarrensis</name>
    <dbReference type="NCBI Taxonomy" id="29495"/>
    <lineage>
        <taxon>Bacteria</taxon>
        <taxon>Pseudomonadati</taxon>
        <taxon>Pseudomonadota</taxon>
        <taxon>Gammaproteobacteria</taxon>
        <taxon>Vibrionales</taxon>
        <taxon>Vibrionaceae</taxon>
        <taxon>Vibrio</taxon>
    </lineage>
</organism>
<gene>
    <name evidence="4" type="ORF">I3X05_23480</name>
</gene>
<dbReference type="Gene3D" id="2.40.160.10">
    <property type="entry name" value="Porin"/>
    <property type="match status" value="1"/>
</dbReference>
<dbReference type="PANTHER" id="PTHR34596:SF2">
    <property type="entry name" value="CHITOPORIN"/>
    <property type="match status" value="1"/>
</dbReference>
<dbReference type="RefSeq" id="WP_337971499.1">
    <property type="nucleotide sequence ID" value="NZ_CP065219.1"/>
</dbReference>
<keyword evidence="2" id="KW-0813">Transport</keyword>
<keyword evidence="4" id="KW-0614">Plasmid</keyword>
<evidence type="ECO:0000313" key="5">
    <source>
        <dbReference type="Proteomes" id="UP000594435"/>
    </source>
</evidence>
<sequence>MARKHQPTICARAVKLTLGGVLLSSVLVVPSIASASSLSQVYKEATTNDKITVSLVNYYKSAHRWDTDVKYFDENGKFRQSEEGHHTQAEWTQSVGMFYNSGKISLGDSPIKMNLNLGYSHVFELDSQYPGGMHNWHGGQKLLESKDCVWTGGEKFKGQYKCYDVEGFGKVPMANAKFYWKGGNLTVGDGFFNTGMITTAAADDATLSSYRGVMLRHKWNNYSFDAAFVTGFMDGLDDKMGDLTTNSNYYDPYPNTYDYLYTGRVDYRAGRDWGYVFSYGEAQDYLRRFHTNVWMNHMITPETKLHLKAQYYYNKAAGDLWHEDVERGVAAFDDHAYLIAYHGKLERDALGLWYGYHTVDAPRSDGRGSFSYGFGGAKGYLSLVTSPGYSSFRSDGGQAHVVGISYDLRHFGIPDLKLSYRFHWERKAGQHYDNNDQLAMGRGEEHVIDVFYRPRSGSMKGFEFLLRSSMYRPDRTYAKLVSERSADRGDIDAIKAIVSYSFKL</sequence>
<dbReference type="GO" id="GO:0015288">
    <property type="term" value="F:porin activity"/>
    <property type="evidence" value="ECO:0007669"/>
    <property type="project" value="TreeGrafter"/>
</dbReference>
<reference evidence="4 5" key="1">
    <citation type="submission" date="2020-11" db="EMBL/GenBank/DDBJ databases">
        <title>Complete and Circularized Genome Assembly of a human isolate of Vibrio navarrensis biotype pommerensis with MiSeq and MinION Sequence Data.</title>
        <authorList>
            <person name="Schwartz K."/>
            <person name="Borowiak M."/>
            <person name="Deneke C."/>
            <person name="Balau V."/>
            <person name="Metelmann C."/>
            <person name="Strauch E."/>
        </authorList>
    </citation>
    <scope>NUCLEOTIDE SEQUENCE [LARGE SCALE GENOMIC DNA]</scope>
    <source>
        <strain evidence="4 5">20-VB00237</strain>
        <plasmid evidence="4 5">pVN20-VB00237</plasmid>
    </source>
</reference>
<keyword evidence="3" id="KW-0732">Signal</keyword>
<proteinExistence type="inferred from homology"/>
<evidence type="ECO:0000256" key="1">
    <source>
        <dbReference type="ARBA" id="ARBA00009075"/>
    </source>
</evidence>
<comment type="similarity">
    <text evidence="1">Belongs to the outer membrane porin (Opr) (TC 1.B.25) family.</text>
</comment>
<dbReference type="PANTHER" id="PTHR34596">
    <property type="entry name" value="CHITOPORIN"/>
    <property type="match status" value="1"/>
</dbReference>
<evidence type="ECO:0000256" key="3">
    <source>
        <dbReference type="ARBA" id="ARBA00022729"/>
    </source>
</evidence>
<dbReference type="EMBL" id="CP065219">
    <property type="protein sequence ID" value="QPL56606.1"/>
    <property type="molecule type" value="Genomic_DNA"/>
</dbReference>
<dbReference type="InterPro" id="IPR023614">
    <property type="entry name" value="Porin_dom_sf"/>
</dbReference>